<proteinExistence type="predicted"/>
<protein>
    <submittedName>
        <fullName evidence="2">Aste57867_6989 protein</fullName>
    </submittedName>
</protein>
<gene>
    <name evidence="2" type="primary">Aste57867_6989</name>
    <name evidence="1" type="ORF">As57867_006966</name>
    <name evidence="2" type="ORF">ASTE57867_6989</name>
</gene>
<dbReference type="Proteomes" id="UP000332933">
    <property type="component" value="Unassembled WGS sequence"/>
</dbReference>
<reference evidence="2 3" key="1">
    <citation type="submission" date="2019-03" db="EMBL/GenBank/DDBJ databases">
        <authorList>
            <person name="Gaulin E."/>
            <person name="Dumas B."/>
        </authorList>
    </citation>
    <scope>NUCLEOTIDE SEQUENCE [LARGE SCALE GENOMIC DNA]</scope>
    <source>
        <strain evidence="2">CBS 568.67</strain>
    </source>
</reference>
<name>A0A485KGA7_9STRA</name>
<sequence>MSASDGGDESVSWEIFESHVSANDAKACAQALRENFFKTSDFGHCKLSIVRVVTNSADTRRSTTTLTETLLLFWADTSSPIAYLILMALDELEKTILPKDWLREKEPMTHGVRLEVQKLVQEAFTLDNGVSPKVVVKSVALFRIDQVDESHVVAYAHGLLSSGAFISLLKFIEHFSWIKWTYQDMIEQFAATNSWPMAEQLLKIVQPTITAIDHRREIVFQGRLRS</sequence>
<evidence type="ECO:0000313" key="3">
    <source>
        <dbReference type="Proteomes" id="UP000332933"/>
    </source>
</evidence>
<reference evidence="1" key="2">
    <citation type="submission" date="2019-06" db="EMBL/GenBank/DDBJ databases">
        <title>Genomics analysis of Aphanomyces spp. identifies a new class of oomycete effector associated with host adaptation.</title>
        <authorList>
            <person name="Gaulin E."/>
        </authorList>
    </citation>
    <scope>NUCLEOTIDE SEQUENCE</scope>
    <source>
        <strain evidence="1">CBS 578.67</strain>
    </source>
</reference>
<organism evidence="2 3">
    <name type="scientific">Aphanomyces stellatus</name>
    <dbReference type="NCBI Taxonomy" id="120398"/>
    <lineage>
        <taxon>Eukaryota</taxon>
        <taxon>Sar</taxon>
        <taxon>Stramenopiles</taxon>
        <taxon>Oomycota</taxon>
        <taxon>Saprolegniomycetes</taxon>
        <taxon>Saprolegniales</taxon>
        <taxon>Verrucalvaceae</taxon>
        <taxon>Aphanomyces</taxon>
    </lineage>
</organism>
<evidence type="ECO:0000313" key="1">
    <source>
        <dbReference type="EMBL" id="KAF0705665.1"/>
    </source>
</evidence>
<dbReference type="EMBL" id="VJMH01003525">
    <property type="protein sequence ID" value="KAF0705665.1"/>
    <property type="molecule type" value="Genomic_DNA"/>
</dbReference>
<dbReference type="EMBL" id="CAADRA010003537">
    <property type="protein sequence ID" value="VFT83941.1"/>
    <property type="molecule type" value="Genomic_DNA"/>
</dbReference>
<keyword evidence="3" id="KW-1185">Reference proteome</keyword>
<accession>A0A485KGA7</accession>
<dbReference type="OrthoDB" id="10261556at2759"/>
<dbReference type="AlphaFoldDB" id="A0A485KGA7"/>
<evidence type="ECO:0000313" key="2">
    <source>
        <dbReference type="EMBL" id="VFT83941.1"/>
    </source>
</evidence>